<sequence>MERRQEYDHLWKTFLMILTKKEKVLNRQCR</sequence>
<reference evidence="1" key="2">
    <citation type="journal article" date="2015" name="Fish Shellfish Immunol.">
        <title>Early steps in the European eel (Anguilla anguilla)-Vibrio vulnificus interaction in the gills: Role of the RtxA13 toxin.</title>
        <authorList>
            <person name="Callol A."/>
            <person name="Pajuelo D."/>
            <person name="Ebbesson L."/>
            <person name="Teles M."/>
            <person name="MacKenzie S."/>
            <person name="Amaro C."/>
        </authorList>
    </citation>
    <scope>NUCLEOTIDE SEQUENCE</scope>
</reference>
<organism evidence="1">
    <name type="scientific">Anguilla anguilla</name>
    <name type="common">European freshwater eel</name>
    <name type="synonym">Muraena anguilla</name>
    <dbReference type="NCBI Taxonomy" id="7936"/>
    <lineage>
        <taxon>Eukaryota</taxon>
        <taxon>Metazoa</taxon>
        <taxon>Chordata</taxon>
        <taxon>Craniata</taxon>
        <taxon>Vertebrata</taxon>
        <taxon>Euteleostomi</taxon>
        <taxon>Actinopterygii</taxon>
        <taxon>Neopterygii</taxon>
        <taxon>Teleostei</taxon>
        <taxon>Anguilliformes</taxon>
        <taxon>Anguillidae</taxon>
        <taxon>Anguilla</taxon>
    </lineage>
</organism>
<dbReference type="EMBL" id="GBXM01003295">
    <property type="protein sequence ID" value="JAI05283.1"/>
    <property type="molecule type" value="Transcribed_RNA"/>
</dbReference>
<proteinExistence type="predicted"/>
<protein>
    <submittedName>
        <fullName evidence="1">Uncharacterized protein</fullName>
    </submittedName>
</protein>
<name>A0A0E9XRC8_ANGAN</name>
<dbReference type="AlphaFoldDB" id="A0A0E9XRC8"/>
<reference evidence="1" key="1">
    <citation type="submission" date="2014-11" db="EMBL/GenBank/DDBJ databases">
        <authorList>
            <person name="Amaro Gonzalez C."/>
        </authorList>
    </citation>
    <scope>NUCLEOTIDE SEQUENCE</scope>
</reference>
<accession>A0A0E9XRC8</accession>
<evidence type="ECO:0000313" key="1">
    <source>
        <dbReference type="EMBL" id="JAI05283.1"/>
    </source>
</evidence>